<comment type="caution">
    <text evidence="2">The sequence shown here is derived from an EMBL/GenBank/DDBJ whole genome shotgun (WGS) entry which is preliminary data.</text>
</comment>
<dbReference type="InterPro" id="IPR031461">
    <property type="entry name" value="DUF4679"/>
</dbReference>
<feature type="region of interest" description="Disordered" evidence="1">
    <location>
        <begin position="206"/>
        <end position="290"/>
    </location>
</feature>
<feature type="compositionally biased region" description="Basic and acidic residues" evidence="1">
    <location>
        <begin position="254"/>
        <end position="265"/>
    </location>
</feature>
<feature type="compositionally biased region" description="Basic residues" evidence="1">
    <location>
        <begin position="240"/>
        <end position="253"/>
    </location>
</feature>
<gene>
    <name evidence="2" type="ORF">Y1Q_0003031</name>
</gene>
<accession>A0A151MD71</accession>
<feature type="compositionally biased region" description="Polar residues" evidence="1">
    <location>
        <begin position="269"/>
        <end position="283"/>
    </location>
</feature>
<feature type="compositionally biased region" description="Polar residues" evidence="1">
    <location>
        <begin position="226"/>
        <end position="239"/>
    </location>
</feature>
<evidence type="ECO:0000313" key="3">
    <source>
        <dbReference type="Proteomes" id="UP000050525"/>
    </source>
</evidence>
<protein>
    <submittedName>
        <fullName evidence="2">Uncharacterized protein</fullName>
    </submittedName>
</protein>
<name>A0A151MD71_ALLMI</name>
<evidence type="ECO:0000313" key="2">
    <source>
        <dbReference type="EMBL" id="KYO22461.1"/>
    </source>
</evidence>
<feature type="region of interest" description="Disordered" evidence="1">
    <location>
        <begin position="306"/>
        <end position="327"/>
    </location>
</feature>
<feature type="region of interest" description="Disordered" evidence="1">
    <location>
        <begin position="1"/>
        <end position="25"/>
    </location>
</feature>
<dbReference type="EMBL" id="AKHW03006231">
    <property type="protein sequence ID" value="KYO22461.1"/>
    <property type="molecule type" value="Genomic_DNA"/>
</dbReference>
<organism evidence="2 3">
    <name type="scientific">Alligator mississippiensis</name>
    <name type="common">American alligator</name>
    <dbReference type="NCBI Taxonomy" id="8496"/>
    <lineage>
        <taxon>Eukaryota</taxon>
        <taxon>Metazoa</taxon>
        <taxon>Chordata</taxon>
        <taxon>Craniata</taxon>
        <taxon>Vertebrata</taxon>
        <taxon>Euteleostomi</taxon>
        <taxon>Archelosauria</taxon>
        <taxon>Archosauria</taxon>
        <taxon>Crocodylia</taxon>
        <taxon>Alligatoridae</taxon>
        <taxon>Alligatorinae</taxon>
        <taxon>Alligator</taxon>
    </lineage>
</organism>
<reference evidence="2 3" key="1">
    <citation type="journal article" date="2012" name="Genome Biol.">
        <title>Sequencing three crocodilian genomes to illuminate the evolution of archosaurs and amniotes.</title>
        <authorList>
            <person name="St John J.A."/>
            <person name="Braun E.L."/>
            <person name="Isberg S.R."/>
            <person name="Miles L.G."/>
            <person name="Chong A.Y."/>
            <person name="Gongora J."/>
            <person name="Dalzell P."/>
            <person name="Moran C."/>
            <person name="Bed'hom B."/>
            <person name="Abzhanov A."/>
            <person name="Burgess S.C."/>
            <person name="Cooksey A.M."/>
            <person name="Castoe T.A."/>
            <person name="Crawford N.G."/>
            <person name="Densmore L.D."/>
            <person name="Drew J.C."/>
            <person name="Edwards S.V."/>
            <person name="Faircloth B.C."/>
            <person name="Fujita M.K."/>
            <person name="Greenwold M.J."/>
            <person name="Hoffmann F.G."/>
            <person name="Howard J.M."/>
            <person name="Iguchi T."/>
            <person name="Janes D.E."/>
            <person name="Khan S.Y."/>
            <person name="Kohno S."/>
            <person name="de Koning A.J."/>
            <person name="Lance S.L."/>
            <person name="McCarthy F.M."/>
            <person name="McCormack J.E."/>
            <person name="Merchant M.E."/>
            <person name="Peterson D.G."/>
            <person name="Pollock D.D."/>
            <person name="Pourmand N."/>
            <person name="Raney B.J."/>
            <person name="Roessler K.A."/>
            <person name="Sanford J.R."/>
            <person name="Sawyer R.H."/>
            <person name="Schmidt C.J."/>
            <person name="Triplett E.W."/>
            <person name="Tuberville T.D."/>
            <person name="Venegas-Anaya M."/>
            <person name="Howard J.T."/>
            <person name="Jarvis E.D."/>
            <person name="Guillette L.J.Jr."/>
            <person name="Glenn T.C."/>
            <person name="Green R.E."/>
            <person name="Ray D.A."/>
        </authorList>
    </citation>
    <scope>NUCLEOTIDE SEQUENCE [LARGE SCALE GENOMIC DNA]</scope>
    <source>
        <strain evidence="2">KSC_2009_1</strain>
    </source>
</reference>
<keyword evidence="3" id="KW-1185">Reference proteome</keyword>
<proteinExistence type="predicted"/>
<evidence type="ECO:0000256" key="1">
    <source>
        <dbReference type="SAM" id="MobiDB-lite"/>
    </source>
</evidence>
<dbReference type="Pfam" id="PF15728">
    <property type="entry name" value="DUF4679"/>
    <property type="match status" value="1"/>
</dbReference>
<dbReference type="Proteomes" id="UP000050525">
    <property type="component" value="Unassembled WGS sequence"/>
</dbReference>
<sequence>MRETEAGQSPLDPARIRPQQGSPETPDLEELIEAIIDSSTTRQAICDLQYNLLVELLNKYPSSSCLSVEGAVVEYPICLLCYKCLESRCTHQGQHKTAALPKLVVFPTHLSIETQGNKRRMKMSLGFMLKLKRRQAQEWQITEGIMLKLNGRQCQEWQLTECPLGERNTKIQKEMKTSPESLQGSDQSANIKHFTFQMPESISKKIIKSQGRKTADTDFHLGSPAGPQQQSPSDVTSPSSHKRQFPQKGRKRPDRTVIRAPREQPKVVSASTSTTDLHKTGQTAPYVAKPLTKPKPATALLQTDGASSYPAAGEKKPKPGTLFRPGNRVPLHRRILSFCKQTFAEQCSKMPELKFTKSPFWQGRASKGIWAP</sequence>
<dbReference type="AlphaFoldDB" id="A0A151MD71"/>